<keyword evidence="5" id="KW-0028">Amino-acid biosynthesis</keyword>
<dbReference type="InterPro" id="IPR042122">
    <property type="entry name" value="Ser_AcTrfase_N_sf"/>
</dbReference>
<sequence>MREDAEAAFRRDPSADSVSDIMRFSVGARIVRAYRRQHWLYQHGHRTLALWLAKRTRIKFGADIHPAATIGRRFVIDHGIGVVIGGTAIIGDDCLIYQGVTLGMTGKHGGKRHPTLGNDVMVGAGSIVLGAITVGDGARVGAGSVVVRDVPPHVTVVGNPAQVVRTRSCPLVGDVVCLTDRAGETWIEET</sequence>
<comment type="pathway">
    <text evidence="1">Amino-acid biosynthesis; L-cysteine biosynthesis; L-cysteine from L-serine: step 1/2.</text>
</comment>
<dbReference type="InterPro" id="IPR001451">
    <property type="entry name" value="Hexapep"/>
</dbReference>
<gene>
    <name evidence="12" type="ORF">H9X80_06315</name>
</gene>
<keyword evidence="6 11" id="KW-0808">Transferase</keyword>
<comment type="similarity">
    <text evidence="2 11">Belongs to the transferase hexapeptide repeat family.</text>
</comment>
<evidence type="ECO:0000256" key="11">
    <source>
        <dbReference type="PIRNR" id="PIRNR000441"/>
    </source>
</evidence>
<evidence type="ECO:0000256" key="7">
    <source>
        <dbReference type="ARBA" id="ARBA00022737"/>
    </source>
</evidence>
<evidence type="ECO:0000256" key="5">
    <source>
        <dbReference type="ARBA" id="ARBA00022605"/>
    </source>
</evidence>
<accession>A0ABS2F2E0</accession>
<dbReference type="InterPro" id="IPR011004">
    <property type="entry name" value="Trimer_LpxA-like_sf"/>
</dbReference>
<reference evidence="12 13" key="1">
    <citation type="journal article" date="2021" name="Sci. Rep.">
        <title>The distribution of antibiotic resistance genes in chicken gut microbiota commensals.</title>
        <authorList>
            <person name="Juricova H."/>
            <person name="Matiasovicova J."/>
            <person name="Kubasova T."/>
            <person name="Cejkova D."/>
            <person name="Rychlik I."/>
        </authorList>
    </citation>
    <scope>NUCLEOTIDE SEQUENCE [LARGE SCALE GENOMIC DNA]</scope>
    <source>
        <strain evidence="12 13">An794</strain>
    </source>
</reference>
<evidence type="ECO:0000313" key="13">
    <source>
        <dbReference type="Proteomes" id="UP000712527"/>
    </source>
</evidence>
<comment type="catalytic activity">
    <reaction evidence="10 11">
        <text>L-serine + acetyl-CoA = O-acetyl-L-serine + CoA</text>
        <dbReference type="Rhea" id="RHEA:24560"/>
        <dbReference type="ChEBI" id="CHEBI:33384"/>
        <dbReference type="ChEBI" id="CHEBI:57287"/>
        <dbReference type="ChEBI" id="CHEBI:57288"/>
        <dbReference type="ChEBI" id="CHEBI:58340"/>
        <dbReference type="EC" id="2.3.1.30"/>
    </reaction>
</comment>
<evidence type="ECO:0000313" key="12">
    <source>
        <dbReference type="EMBL" id="MBM6775154.1"/>
    </source>
</evidence>
<keyword evidence="7" id="KW-0677">Repeat</keyword>
<keyword evidence="13" id="KW-1185">Reference proteome</keyword>
<dbReference type="Gene3D" id="1.10.3130.10">
    <property type="entry name" value="serine acetyltransferase, domain 1"/>
    <property type="match status" value="1"/>
</dbReference>
<dbReference type="PANTHER" id="PTHR42811">
    <property type="entry name" value="SERINE ACETYLTRANSFERASE"/>
    <property type="match status" value="1"/>
</dbReference>
<dbReference type="CDD" id="cd03354">
    <property type="entry name" value="LbH_SAT"/>
    <property type="match status" value="1"/>
</dbReference>
<dbReference type="EC" id="2.3.1.30" evidence="3 11"/>
<organism evidence="12 13">
    <name type="scientific">Olsenella profusa</name>
    <dbReference type="NCBI Taxonomy" id="138595"/>
    <lineage>
        <taxon>Bacteria</taxon>
        <taxon>Bacillati</taxon>
        <taxon>Actinomycetota</taxon>
        <taxon>Coriobacteriia</taxon>
        <taxon>Coriobacteriales</taxon>
        <taxon>Atopobiaceae</taxon>
        <taxon>Olsenella</taxon>
    </lineage>
</organism>
<dbReference type="InterPro" id="IPR045304">
    <property type="entry name" value="LbH_SAT"/>
</dbReference>
<dbReference type="SUPFAM" id="SSF51161">
    <property type="entry name" value="Trimeric LpxA-like enzymes"/>
    <property type="match status" value="1"/>
</dbReference>
<evidence type="ECO:0000256" key="9">
    <source>
        <dbReference type="ARBA" id="ARBA00023315"/>
    </source>
</evidence>
<evidence type="ECO:0000256" key="3">
    <source>
        <dbReference type="ARBA" id="ARBA00013266"/>
    </source>
</evidence>
<dbReference type="InterPro" id="IPR005881">
    <property type="entry name" value="Ser_O-AcTrfase"/>
</dbReference>
<dbReference type="InterPro" id="IPR053376">
    <property type="entry name" value="Serine_acetyltransferase"/>
</dbReference>
<dbReference type="Gene3D" id="2.160.10.10">
    <property type="entry name" value="Hexapeptide repeat proteins"/>
    <property type="match status" value="1"/>
</dbReference>
<proteinExistence type="inferred from homology"/>
<evidence type="ECO:0000256" key="6">
    <source>
        <dbReference type="ARBA" id="ARBA00022679"/>
    </source>
</evidence>
<dbReference type="PROSITE" id="PS00101">
    <property type="entry name" value="HEXAPEP_TRANSFERASES"/>
    <property type="match status" value="1"/>
</dbReference>
<dbReference type="InterPro" id="IPR018357">
    <property type="entry name" value="Hexapep_transf_CS"/>
</dbReference>
<evidence type="ECO:0000256" key="10">
    <source>
        <dbReference type="ARBA" id="ARBA00049486"/>
    </source>
</evidence>
<keyword evidence="8" id="KW-0198">Cysteine biosynthesis</keyword>
<name>A0ABS2F2E0_9ACTN</name>
<protein>
    <recommendedName>
        <fullName evidence="4 11">Serine acetyltransferase</fullName>
        <ecNumber evidence="3 11">2.3.1.30</ecNumber>
    </recommendedName>
</protein>
<dbReference type="EMBL" id="JACSNQ010000012">
    <property type="protein sequence ID" value="MBM6775154.1"/>
    <property type="molecule type" value="Genomic_DNA"/>
</dbReference>
<evidence type="ECO:0000256" key="1">
    <source>
        <dbReference type="ARBA" id="ARBA00004876"/>
    </source>
</evidence>
<keyword evidence="9 11" id="KW-0012">Acyltransferase</keyword>
<evidence type="ECO:0000256" key="4">
    <source>
        <dbReference type="ARBA" id="ARBA00018522"/>
    </source>
</evidence>
<comment type="caution">
    <text evidence="12">The sequence shown here is derived from an EMBL/GenBank/DDBJ whole genome shotgun (WGS) entry which is preliminary data.</text>
</comment>
<dbReference type="Proteomes" id="UP000712527">
    <property type="component" value="Unassembled WGS sequence"/>
</dbReference>
<dbReference type="PIRSF" id="PIRSF000441">
    <property type="entry name" value="CysE"/>
    <property type="match status" value="1"/>
</dbReference>
<dbReference type="Pfam" id="PF00132">
    <property type="entry name" value="Hexapep"/>
    <property type="match status" value="1"/>
</dbReference>
<evidence type="ECO:0000256" key="8">
    <source>
        <dbReference type="ARBA" id="ARBA00023192"/>
    </source>
</evidence>
<dbReference type="NCBIfam" id="NF041874">
    <property type="entry name" value="EPS_EpsC"/>
    <property type="match status" value="1"/>
</dbReference>
<evidence type="ECO:0000256" key="2">
    <source>
        <dbReference type="ARBA" id="ARBA00007274"/>
    </source>
</evidence>